<gene>
    <name evidence="10" type="ORF">TRIVIDRAFT_213809</name>
</gene>
<evidence type="ECO:0000256" key="6">
    <source>
        <dbReference type="ARBA" id="ARBA00023034"/>
    </source>
</evidence>
<keyword evidence="7" id="KW-0472">Membrane</keyword>
<evidence type="ECO:0000256" key="9">
    <source>
        <dbReference type="SAM" id="MobiDB-lite"/>
    </source>
</evidence>
<dbReference type="OrthoDB" id="46189at2759"/>
<evidence type="ECO:0000256" key="8">
    <source>
        <dbReference type="SAM" id="Coils"/>
    </source>
</evidence>
<evidence type="ECO:0000256" key="5">
    <source>
        <dbReference type="ARBA" id="ARBA00022927"/>
    </source>
</evidence>
<dbReference type="GO" id="GO:0000139">
    <property type="term" value="C:Golgi membrane"/>
    <property type="evidence" value="ECO:0007669"/>
    <property type="project" value="UniProtKB-SubCell"/>
</dbReference>
<dbReference type="HOGENOM" id="CLU_008451_0_0_1"/>
<evidence type="ECO:0000256" key="4">
    <source>
        <dbReference type="ARBA" id="ARBA00022448"/>
    </source>
</evidence>
<evidence type="ECO:0000313" key="10">
    <source>
        <dbReference type="EMBL" id="EHK18783.1"/>
    </source>
</evidence>
<dbReference type="GeneID" id="25790766"/>
<feature type="coiled-coil region" evidence="8">
    <location>
        <begin position="165"/>
        <end position="196"/>
    </location>
</feature>
<dbReference type="RefSeq" id="XP_013952983.1">
    <property type="nucleotide sequence ID" value="XM_014097508.1"/>
</dbReference>
<comment type="similarity">
    <text evidence="2">Belongs to the COG1 family.</text>
</comment>
<dbReference type="OMA" id="PQSLKSW"/>
<dbReference type="GO" id="GO:0015031">
    <property type="term" value="P:protein transport"/>
    <property type="evidence" value="ECO:0007669"/>
    <property type="project" value="UniProtKB-KW"/>
</dbReference>
<evidence type="ECO:0000256" key="7">
    <source>
        <dbReference type="ARBA" id="ARBA00023136"/>
    </source>
</evidence>
<evidence type="ECO:0000256" key="2">
    <source>
        <dbReference type="ARBA" id="ARBA00006653"/>
    </source>
</evidence>
<proteinExistence type="inferred from homology"/>
<evidence type="ECO:0000313" key="11">
    <source>
        <dbReference type="Proteomes" id="UP000007115"/>
    </source>
</evidence>
<dbReference type="VEuPathDB" id="FungiDB:TRIVIDRAFT_213809"/>
<dbReference type="InterPro" id="IPR033370">
    <property type="entry name" value="COG1"/>
</dbReference>
<dbReference type="AlphaFoldDB" id="G9N399"/>
<evidence type="ECO:0000256" key="1">
    <source>
        <dbReference type="ARBA" id="ARBA00004395"/>
    </source>
</evidence>
<dbReference type="PANTHER" id="PTHR31658:SF0">
    <property type="entry name" value="CONSERVED OLIGOMERIC GOLGI COMPLEX SUBUNIT 1"/>
    <property type="match status" value="1"/>
</dbReference>
<dbReference type="GO" id="GO:0006891">
    <property type="term" value="P:intra-Golgi vesicle-mediated transport"/>
    <property type="evidence" value="ECO:0007669"/>
    <property type="project" value="InterPro"/>
</dbReference>
<dbReference type="InParanoid" id="G9N399"/>
<dbReference type="PANTHER" id="PTHR31658">
    <property type="entry name" value="CONSERVED OLIGOMERIC GOLGI COMPLEX SUBUNIT 1"/>
    <property type="match status" value="1"/>
</dbReference>
<dbReference type="STRING" id="413071.G9N399"/>
<keyword evidence="11" id="KW-1185">Reference proteome</keyword>
<feature type="region of interest" description="Disordered" evidence="9">
    <location>
        <begin position="693"/>
        <end position="780"/>
    </location>
</feature>
<keyword evidence="6" id="KW-0333">Golgi apparatus</keyword>
<dbReference type="Proteomes" id="UP000007115">
    <property type="component" value="Unassembled WGS sequence"/>
</dbReference>
<comment type="caution">
    <text evidence="10">The sequence shown here is derived from an EMBL/GenBank/DDBJ whole genome shotgun (WGS) entry which is preliminary data.</text>
</comment>
<keyword evidence="4" id="KW-0813">Transport</keyword>
<reference evidence="10 11" key="1">
    <citation type="journal article" date="2011" name="Genome Biol.">
        <title>Comparative genome sequence analysis underscores mycoparasitism as the ancestral life style of Trichoderma.</title>
        <authorList>
            <person name="Kubicek C.P."/>
            <person name="Herrera-Estrella A."/>
            <person name="Seidl-Seiboth V."/>
            <person name="Martinez D.A."/>
            <person name="Druzhinina I.S."/>
            <person name="Thon M."/>
            <person name="Zeilinger S."/>
            <person name="Casas-Flores S."/>
            <person name="Horwitz B.A."/>
            <person name="Mukherjee P.K."/>
            <person name="Mukherjee M."/>
            <person name="Kredics L."/>
            <person name="Alcaraz L.D."/>
            <person name="Aerts A."/>
            <person name="Antal Z."/>
            <person name="Atanasova L."/>
            <person name="Cervantes-Badillo M.G."/>
            <person name="Challacombe J."/>
            <person name="Chertkov O."/>
            <person name="McCluskey K."/>
            <person name="Coulpier F."/>
            <person name="Deshpande N."/>
            <person name="von Doehren H."/>
            <person name="Ebbole D.J."/>
            <person name="Esquivel-Naranjo E.U."/>
            <person name="Fekete E."/>
            <person name="Flipphi M."/>
            <person name="Glaser F."/>
            <person name="Gomez-Rodriguez E.Y."/>
            <person name="Gruber S."/>
            <person name="Han C."/>
            <person name="Henrissat B."/>
            <person name="Hermosa R."/>
            <person name="Hernandez-Onate M."/>
            <person name="Karaffa L."/>
            <person name="Kosti I."/>
            <person name="Le Crom S."/>
            <person name="Lindquist E."/>
            <person name="Lucas S."/>
            <person name="Luebeck M."/>
            <person name="Luebeck P.S."/>
            <person name="Margeot A."/>
            <person name="Metz B."/>
            <person name="Misra M."/>
            <person name="Nevalainen H."/>
            <person name="Omann M."/>
            <person name="Packer N."/>
            <person name="Perrone G."/>
            <person name="Uresti-Rivera E.E."/>
            <person name="Salamov A."/>
            <person name="Schmoll M."/>
            <person name="Seiboth B."/>
            <person name="Shapiro H."/>
            <person name="Sukno S."/>
            <person name="Tamayo-Ramos J.A."/>
            <person name="Tisch D."/>
            <person name="Wiest A."/>
            <person name="Wilkinson H.H."/>
            <person name="Zhang M."/>
            <person name="Coutinho P.M."/>
            <person name="Kenerley C.M."/>
            <person name="Monte E."/>
            <person name="Baker S.E."/>
            <person name="Grigoriev I.V."/>
        </authorList>
    </citation>
    <scope>NUCLEOTIDE SEQUENCE [LARGE SCALE GENOMIC DNA]</scope>
    <source>
        <strain evidence="11">Gv29-8 / FGSC 10586</strain>
    </source>
</reference>
<accession>G9N399</accession>
<feature type="compositionally biased region" description="Acidic residues" evidence="9">
    <location>
        <begin position="696"/>
        <end position="711"/>
    </location>
</feature>
<keyword evidence="5" id="KW-0653">Protein transport</keyword>
<name>G9N399_HYPVG</name>
<feature type="compositionally biased region" description="Basic and acidic residues" evidence="9">
    <location>
        <begin position="728"/>
        <end position="771"/>
    </location>
</feature>
<dbReference type="eggNOG" id="ENOG502RN59">
    <property type="taxonomic scope" value="Eukaryota"/>
</dbReference>
<organism evidence="10 11">
    <name type="scientific">Hypocrea virens (strain Gv29-8 / FGSC 10586)</name>
    <name type="common">Gliocladium virens</name>
    <name type="synonym">Trichoderma virens</name>
    <dbReference type="NCBI Taxonomy" id="413071"/>
    <lineage>
        <taxon>Eukaryota</taxon>
        <taxon>Fungi</taxon>
        <taxon>Dikarya</taxon>
        <taxon>Ascomycota</taxon>
        <taxon>Pezizomycotina</taxon>
        <taxon>Sordariomycetes</taxon>
        <taxon>Hypocreomycetidae</taxon>
        <taxon>Hypocreales</taxon>
        <taxon>Hypocreaceae</taxon>
        <taxon>Trichoderma</taxon>
    </lineage>
</organism>
<protein>
    <recommendedName>
        <fullName evidence="3">Conserved oligomeric Golgi complex subunit 1</fullName>
    </recommendedName>
</protein>
<dbReference type="Pfam" id="PF08700">
    <property type="entry name" value="VPS51_Exo84_N"/>
    <property type="match status" value="1"/>
</dbReference>
<keyword evidence="8" id="KW-0175">Coiled coil</keyword>
<comment type="subcellular location">
    <subcellularLocation>
        <location evidence="1">Golgi apparatus membrane</location>
        <topology evidence="1">Peripheral membrane protein</topology>
    </subcellularLocation>
</comment>
<dbReference type="GO" id="GO:0017119">
    <property type="term" value="C:Golgi transport complex"/>
    <property type="evidence" value="ECO:0007669"/>
    <property type="project" value="InterPro"/>
</dbReference>
<evidence type="ECO:0000256" key="3">
    <source>
        <dbReference type="ARBA" id="ARBA00020978"/>
    </source>
</evidence>
<dbReference type="EMBL" id="ABDF02000085">
    <property type="protein sequence ID" value="EHK18783.1"/>
    <property type="molecule type" value="Genomic_DNA"/>
</dbReference>
<sequence length="852" mass="95637">MATPDASKFTTSDQIFSASHTLPQIRSIHKALHVEIEDKASRLRTRVGGSYRDLLGTADTIVQMRNDNDAVQELLGNMGWRCGRAVVSTKVAGMAKFVEKERKSDIAASARQRLLDGCLLVVGRLLRGRGELDESIKTGDRLVLTAKVWVLSRLLVKSLGNEFSDDEARQAADAAKKKLDSLRRRLKRTLEKTMEKAGADSDRDDVLKALAAHSLANSSGAKDTLRHFFEVRFKALAVALDSEEEDERVGSSDDVIQSLKLYARTLLDVQALVPNKLSQALNALTKKPLLEDASLQKLEGLRLDIFERWCGEEIQYFTPFIRHDDLDGSQAREMFDSWVEKGQQVLLRGLNKTLEAMHDFKSITELRTNLLQLWIREGSKVRGIDSEEMQNNLRKAVNAQMLSVLESKVAKLHIVGSEIKATLDSWKDGVTGKLPGLWDEEGYEDALSSGARPFLQEVASRFYGRSDAVSKALNCYYSWFHIIDDVKEVVGQLEKQRWDNDFDEIEDEETIEARQQLLSKDDPKMLQQKLDASLDASFEALEKEMQQLWTGKSESGSSSAIAMYLIRVLRDIRRQLPQRDSIKDFGLGMVPALHQTIVLSASESPVDEFITAGLSGRVAVGRPLWEGDPALPNQPSPETFQFLHSLLLSLSAAGVDLWTAAALVALKKHVSQRLCEAWNQELQSIVFDRGVKEEKEDAENEKEEPKEESEEEVKKAEEASGEEEKEPQEDTEKETEPKEDGQEGNDRDGKEEPKVEEKGEAITDEKDKEAEKEEDNTSGNDQLRDLCIQWLFDISLLRLSVGNGGGETTDEFQKLEDAVYERSGLEDSSRQHVDKAAKHFWSRTSLLFGLLA</sequence>